<evidence type="ECO:0000259" key="7">
    <source>
        <dbReference type="PROSITE" id="PS51012"/>
    </source>
</evidence>
<comment type="subcellular location">
    <subcellularLocation>
        <location evidence="6">Cell membrane</location>
        <topology evidence="6">Multi-pass membrane protein</topology>
    </subcellularLocation>
    <subcellularLocation>
        <location evidence="1">Membrane</location>
        <topology evidence="1">Multi-pass membrane protein</topology>
    </subcellularLocation>
</comment>
<feature type="domain" description="ABC transmembrane type-2" evidence="7">
    <location>
        <begin position="38"/>
        <end position="268"/>
    </location>
</feature>
<keyword evidence="5" id="KW-0046">Antibiotic resistance</keyword>
<organism evidence="8">
    <name type="scientific">Streptomyces tendae</name>
    <dbReference type="NCBI Taxonomy" id="1932"/>
    <lineage>
        <taxon>Bacteria</taxon>
        <taxon>Bacillati</taxon>
        <taxon>Actinomycetota</taxon>
        <taxon>Actinomycetes</taxon>
        <taxon>Kitasatosporales</taxon>
        <taxon>Streptomycetaceae</taxon>
        <taxon>Streptomyces</taxon>
    </lineage>
</organism>
<accession>A0A6B3QW58</accession>
<proteinExistence type="inferred from homology"/>
<comment type="caution">
    <text evidence="8">The sequence shown here is derived from an EMBL/GenBank/DDBJ whole genome shotgun (WGS) entry which is preliminary data.</text>
</comment>
<gene>
    <name evidence="8" type="ORF">GUR47_29430</name>
</gene>
<dbReference type="Pfam" id="PF01061">
    <property type="entry name" value="ABC2_membrane"/>
    <property type="match status" value="1"/>
</dbReference>
<keyword evidence="3 6" id="KW-1133">Transmembrane helix</keyword>
<dbReference type="InterPro" id="IPR000412">
    <property type="entry name" value="ABC_2_transport"/>
</dbReference>
<dbReference type="PRINTS" id="PR00164">
    <property type="entry name" value="ABC2TRNSPORT"/>
</dbReference>
<keyword evidence="2 6" id="KW-0812">Transmembrane</keyword>
<evidence type="ECO:0000256" key="2">
    <source>
        <dbReference type="ARBA" id="ARBA00022692"/>
    </source>
</evidence>
<dbReference type="PANTHER" id="PTHR43229">
    <property type="entry name" value="NODULATION PROTEIN J"/>
    <property type="match status" value="1"/>
</dbReference>
<comment type="similarity">
    <text evidence="6">Belongs to the ABC-2 integral membrane protein family.</text>
</comment>
<feature type="transmembrane region" description="Helical" evidence="6">
    <location>
        <begin position="239"/>
        <end position="262"/>
    </location>
</feature>
<name>A0A6B3QW58_STRTE</name>
<keyword evidence="6" id="KW-0813">Transport</keyword>
<keyword evidence="6" id="KW-1003">Cell membrane</keyword>
<feature type="transmembrane region" description="Helical" evidence="6">
    <location>
        <begin position="156"/>
        <end position="178"/>
    </location>
</feature>
<dbReference type="PIRSF" id="PIRSF006648">
    <property type="entry name" value="DrrB"/>
    <property type="match status" value="1"/>
</dbReference>
<reference evidence="8" key="1">
    <citation type="journal article" date="2020" name="Microorganisms">
        <title>Isolation, Genomic and Metabolomic Characterization of Streptomyces tendae VITAKN with Quorum Sensing Inhibitory Activity from Southern India.</title>
        <authorList>
            <person name="Ishaque N.M."/>
            <person name="Burgsdorf I."/>
            <person name="Limlingan Malit J.J."/>
            <person name="Saha S."/>
            <person name="Teta R."/>
            <person name="Ewe D."/>
            <person name="Kannabiran K."/>
            <person name="Hrouzek P."/>
            <person name="Steindler L."/>
            <person name="Costantino V."/>
            <person name="Saurav K."/>
        </authorList>
    </citation>
    <scope>NUCLEOTIDE SEQUENCE</scope>
    <source>
        <strain evidence="8">VITAKN</strain>
    </source>
</reference>
<dbReference type="AlphaFoldDB" id="A0A6B3QW58"/>
<dbReference type="PROSITE" id="PS51012">
    <property type="entry name" value="ABC_TM2"/>
    <property type="match status" value="1"/>
</dbReference>
<dbReference type="PANTHER" id="PTHR43229:SF2">
    <property type="entry name" value="NODULATION PROTEIN J"/>
    <property type="match status" value="1"/>
</dbReference>
<evidence type="ECO:0000256" key="3">
    <source>
        <dbReference type="ARBA" id="ARBA00022989"/>
    </source>
</evidence>
<dbReference type="GO" id="GO:0046677">
    <property type="term" value="P:response to antibiotic"/>
    <property type="evidence" value="ECO:0007669"/>
    <property type="project" value="UniProtKB-KW"/>
</dbReference>
<evidence type="ECO:0000256" key="6">
    <source>
        <dbReference type="RuleBase" id="RU361157"/>
    </source>
</evidence>
<sequence>MSAVLGPHVSARPEPALRSGGALAMVERNLMIYRHTWLLLVAEIFEPVLYLLAFGVGIGGLVGNVPGLADTDVRYAEFVAPALLATTAMNGAMNETTFNLFNKLKTNHTYESILTTPMTVRAVALGEVCWALLRGALVTVGFLVAVTVFGLVHSPLVLLVIPGALLVGFTFAALGLAVVTYLRDWQDFQYIQLAMLPMFLFATTFYPLDVYPRPVQLLVECLPLYQSIELIRQPSLGEFGVGLLLPAGYLLAVGGLALMLAFRRLDRALRS</sequence>
<feature type="transmembrane region" description="Helical" evidence="6">
    <location>
        <begin position="78"/>
        <end position="101"/>
    </location>
</feature>
<protein>
    <recommendedName>
        <fullName evidence="6">Transport permease protein</fullName>
    </recommendedName>
</protein>
<dbReference type="InterPro" id="IPR013525">
    <property type="entry name" value="ABC2_TM"/>
</dbReference>
<dbReference type="InterPro" id="IPR047817">
    <property type="entry name" value="ABC2_TM_bact-type"/>
</dbReference>
<dbReference type="InterPro" id="IPR051784">
    <property type="entry name" value="Nod_factor_ABC_transporter"/>
</dbReference>
<keyword evidence="4 6" id="KW-0472">Membrane</keyword>
<evidence type="ECO:0000256" key="4">
    <source>
        <dbReference type="ARBA" id="ARBA00023136"/>
    </source>
</evidence>
<feature type="transmembrane region" description="Helical" evidence="6">
    <location>
        <begin position="37"/>
        <end position="58"/>
    </location>
</feature>
<feature type="transmembrane region" description="Helical" evidence="6">
    <location>
        <begin position="122"/>
        <end position="150"/>
    </location>
</feature>
<evidence type="ECO:0000313" key="8">
    <source>
        <dbReference type="EMBL" id="NEV90755.1"/>
    </source>
</evidence>
<dbReference type="EMBL" id="JAAIFS010000007">
    <property type="protein sequence ID" value="NEV90755.1"/>
    <property type="molecule type" value="Genomic_DNA"/>
</dbReference>
<dbReference type="GO" id="GO:0043190">
    <property type="term" value="C:ATP-binding cassette (ABC) transporter complex"/>
    <property type="evidence" value="ECO:0007669"/>
    <property type="project" value="InterPro"/>
</dbReference>
<dbReference type="GO" id="GO:0140359">
    <property type="term" value="F:ABC-type transporter activity"/>
    <property type="evidence" value="ECO:0007669"/>
    <property type="project" value="InterPro"/>
</dbReference>
<evidence type="ECO:0000256" key="5">
    <source>
        <dbReference type="ARBA" id="ARBA00023251"/>
    </source>
</evidence>
<evidence type="ECO:0000256" key="1">
    <source>
        <dbReference type="ARBA" id="ARBA00004141"/>
    </source>
</evidence>
<feature type="transmembrane region" description="Helical" evidence="6">
    <location>
        <begin position="190"/>
        <end position="208"/>
    </location>
</feature>